<feature type="compositionally biased region" description="Basic and acidic residues" evidence="2">
    <location>
        <begin position="219"/>
        <end position="235"/>
    </location>
</feature>
<dbReference type="Pfam" id="PF00385">
    <property type="entry name" value="Chromo"/>
    <property type="match status" value="1"/>
</dbReference>
<evidence type="ECO:0000256" key="2">
    <source>
        <dbReference type="SAM" id="MobiDB-lite"/>
    </source>
</evidence>
<accession>A0A1V6XEE2</accession>
<dbReference type="InterPro" id="IPR023780">
    <property type="entry name" value="Chromo_domain"/>
</dbReference>
<dbReference type="InterPro" id="IPR016197">
    <property type="entry name" value="Chromo-like_dom_sf"/>
</dbReference>
<comment type="subunit">
    <text evidence="1">Component of the NuA4 histone acetyltransferase complex.</text>
</comment>
<organism evidence="4 5">
    <name type="scientific">Penicillium nalgiovense</name>
    <dbReference type="NCBI Taxonomy" id="60175"/>
    <lineage>
        <taxon>Eukaryota</taxon>
        <taxon>Fungi</taxon>
        <taxon>Dikarya</taxon>
        <taxon>Ascomycota</taxon>
        <taxon>Pezizomycotina</taxon>
        <taxon>Eurotiomycetes</taxon>
        <taxon>Eurotiomycetidae</taxon>
        <taxon>Eurotiales</taxon>
        <taxon>Aspergillaceae</taxon>
        <taxon>Penicillium</taxon>
    </lineage>
</organism>
<dbReference type="InterPro" id="IPR000953">
    <property type="entry name" value="Chromo/chromo_shadow_dom"/>
</dbReference>
<protein>
    <recommendedName>
        <fullName evidence="3">Chromo domain-containing protein</fullName>
    </recommendedName>
</protein>
<evidence type="ECO:0000313" key="4">
    <source>
        <dbReference type="EMBL" id="OQE73523.1"/>
    </source>
</evidence>
<evidence type="ECO:0000256" key="1">
    <source>
        <dbReference type="ARBA" id="ARBA00011353"/>
    </source>
</evidence>
<proteinExistence type="predicted"/>
<dbReference type="STRING" id="60175.A0A1V6XEE2"/>
<name>A0A1V6XEE2_PENNA</name>
<sequence>MFSTSIDSPRYLVVDLSLHRFASSQAYRLLLPSQYAAIHNVFSISLLQPWRQREGEPEQLPLPELADDDEWEVEEIKDEQRFEDELHYLVKWYGWPSEYNQWVPENAMRKDMFTISTQSRLTTVQHKNAIPIVGIGPKFAHPGQAGEKLVTVSFDSLKNLSVVSTNHQRKGIGAARETYRFARLMQLVAMLTILAIVRFSKAMGHEGLKGGKTGLSPVTKEKKTETRVPKSRDTSETTPVRNSYTLGDIQSCTASHCDGELVHENDPKIIVGLDARAGRRLGPEAADYRPLFPRQLHV</sequence>
<feature type="region of interest" description="Disordered" evidence="2">
    <location>
        <begin position="208"/>
        <end position="242"/>
    </location>
</feature>
<keyword evidence="5" id="KW-1185">Reference proteome</keyword>
<evidence type="ECO:0000313" key="5">
    <source>
        <dbReference type="Proteomes" id="UP000191691"/>
    </source>
</evidence>
<gene>
    <name evidence="4" type="ORF">PENNAL_c0086G11599</name>
</gene>
<evidence type="ECO:0000259" key="3">
    <source>
        <dbReference type="PROSITE" id="PS50013"/>
    </source>
</evidence>
<dbReference type="SUPFAM" id="SSF54160">
    <property type="entry name" value="Chromo domain-like"/>
    <property type="match status" value="1"/>
</dbReference>
<reference evidence="5" key="1">
    <citation type="journal article" date="2017" name="Nat. Microbiol.">
        <title>Global analysis of biosynthetic gene clusters reveals vast potential of secondary metabolite production in Penicillium species.</title>
        <authorList>
            <person name="Nielsen J.C."/>
            <person name="Grijseels S."/>
            <person name="Prigent S."/>
            <person name="Ji B."/>
            <person name="Dainat J."/>
            <person name="Nielsen K.F."/>
            <person name="Frisvad J.C."/>
            <person name="Workman M."/>
            <person name="Nielsen J."/>
        </authorList>
    </citation>
    <scope>NUCLEOTIDE SEQUENCE [LARGE SCALE GENOMIC DNA]</scope>
    <source>
        <strain evidence="5">IBT 13039</strain>
    </source>
</reference>
<dbReference type="PROSITE" id="PS50013">
    <property type="entry name" value="CHROMO_2"/>
    <property type="match status" value="1"/>
</dbReference>
<dbReference type="Proteomes" id="UP000191691">
    <property type="component" value="Unassembled WGS sequence"/>
</dbReference>
<dbReference type="EMBL" id="MOOB01000086">
    <property type="protein sequence ID" value="OQE73523.1"/>
    <property type="molecule type" value="Genomic_DNA"/>
</dbReference>
<comment type="caution">
    <text evidence="4">The sequence shown here is derived from an EMBL/GenBank/DDBJ whole genome shotgun (WGS) entry which is preliminary data.</text>
</comment>
<dbReference type="AlphaFoldDB" id="A0A1V6XEE2"/>
<dbReference type="Gene3D" id="2.40.50.40">
    <property type="match status" value="1"/>
</dbReference>
<feature type="domain" description="Chromo" evidence="3">
    <location>
        <begin position="71"/>
        <end position="108"/>
    </location>
</feature>
<dbReference type="GO" id="GO:0006338">
    <property type="term" value="P:chromatin remodeling"/>
    <property type="evidence" value="ECO:0007669"/>
    <property type="project" value="UniProtKB-ARBA"/>
</dbReference>